<comment type="caution">
    <text evidence="3">The sequence shown here is derived from an EMBL/GenBank/DDBJ whole genome shotgun (WGS) entry which is preliminary data.</text>
</comment>
<gene>
    <name evidence="3" type="ORF">GCM10007977_070920</name>
</gene>
<dbReference type="PROSITE" id="PS50146">
    <property type="entry name" value="DAGK"/>
    <property type="match status" value="1"/>
</dbReference>
<sequence>MQTAGTGPLGPVEQGADGPAQPEPRYAPAPATTSTTSRPPGSAAGSTTWWPPSTARLGAMRTKRELTEAIRQDRRAALVVNTRARRGRRFYAEARSRLVAAGFSIEVADSGGLEERLLAAVEGGADLVVAGGGDGTISTAARVLAHRDVALGLLPLGTTNNFARTVGIPLTLDEAVRTLTDGAVIDVDLGLAGDVPFTNHIGVGLSAQVMLSAPRRLKRVAGRVAYPVTAAALLARHRPLRAVLRTDGRRHEFQTHQLYIANGGFHAGRPITADAHADDRLLIAYPVGGPSRWQLVRETARNAATGHRRTLADEPFLATDELWLETDRPAPVEVDGEPRGETPLRIGLAANALRIMAPPGTPDH</sequence>
<evidence type="ECO:0000313" key="4">
    <source>
        <dbReference type="Proteomes" id="UP000642070"/>
    </source>
</evidence>
<dbReference type="GO" id="GO:0016301">
    <property type="term" value="F:kinase activity"/>
    <property type="evidence" value="ECO:0007669"/>
    <property type="project" value="UniProtKB-KW"/>
</dbReference>
<dbReference type="InterPro" id="IPR001206">
    <property type="entry name" value="Diacylglycerol_kinase_cat_dom"/>
</dbReference>
<dbReference type="SUPFAM" id="SSF111331">
    <property type="entry name" value="NAD kinase/diacylglycerol kinase-like"/>
    <property type="match status" value="1"/>
</dbReference>
<evidence type="ECO:0000256" key="1">
    <source>
        <dbReference type="SAM" id="MobiDB-lite"/>
    </source>
</evidence>
<dbReference type="GO" id="GO:0008929">
    <property type="term" value="F:methylglyoxal synthase activity"/>
    <property type="evidence" value="ECO:0007669"/>
    <property type="project" value="InterPro"/>
</dbReference>
<accession>A0A917U576</accession>
<dbReference type="PANTHER" id="PTHR30492:SF0">
    <property type="entry name" value="METHYLGLYOXAL SYNTHASE"/>
    <property type="match status" value="1"/>
</dbReference>
<dbReference type="InterPro" id="IPR016064">
    <property type="entry name" value="NAD/diacylglycerol_kinase_sf"/>
</dbReference>
<feature type="compositionally biased region" description="Low complexity" evidence="1">
    <location>
        <begin position="28"/>
        <end position="44"/>
    </location>
</feature>
<evidence type="ECO:0000259" key="2">
    <source>
        <dbReference type="PROSITE" id="PS50146"/>
    </source>
</evidence>
<keyword evidence="4" id="KW-1185">Reference proteome</keyword>
<dbReference type="EMBL" id="BMPI01000042">
    <property type="protein sequence ID" value="GGM59256.1"/>
    <property type="molecule type" value="Genomic_DNA"/>
</dbReference>
<dbReference type="Gene3D" id="3.40.50.10330">
    <property type="entry name" value="Probable inorganic polyphosphate/atp-NAD kinase, domain 1"/>
    <property type="match status" value="1"/>
</dbReference>
<dbReference type="InterPro" id="IPR004363">
    <property type="entry name" value="Methylgl_synth"/>
</dbReference>
<dbReference type="InterPro" id="IPR045540">
    <property type="entry name" value="YegS/DAGK_C"/>
</dbReference>
<name>A0A917U576_9ACTN</name>
<dbReference type="InterPro" id="IPR017438">
    <property type="entry name" value="ATP-NAD_kinase_N"/>
</dbReference>
<organism evidence="3 4">
    <name type="scientific">Dactylosporangium sucinum</name>
    <dbReference type="NCBI Taxonomy" id="1424081"/>
    <lineage>
        <taxon>Bacteria</taxon>
        <taxon>Bacillati</taxon>
        <taxon>Actinomycetota</taxon>
        <taxon>Actinomycetes</taxon>
        <taxon>Micromonosporales</taxon>
        <taxon>Micromonosporaceae</taxon>
        <taxon>Dactylosporangium</taxon>
    </lineage>
</organism>
<reference evidence="3" key="2">
    <citation type="submission" date="2020-09" db="EMBL/GenBank/DDBJ databases">
        <authorList>
            <person name="Sun Q."/>
            <person name="Ohkuma M."/>
        </authorList>
    </citation>
    <scope>NUCLEOTIDE SEQUENCE</scope>
    <source>
        <strain evidence="3">JCM 19831</strain>
    </source>
</reference>
<dbReference type="Proteomes" id="UP000642070">
    <property type="component" value="Unassembled WGS sequence"/>
</dbReference>
<evidence type="ECO:0000313" key="3">
    <source>
        <dbReference type="EMBL" id="GGM59256.1"/>
    </source>
</evidence>
<reference evidence="3" key="1">
    <citation type="journal article" date="2014" name="Int. J. Syst. Evol. Microbiol.">
        <title>Complete genome sequence of Corynebacterium casei LMG S-19264T (=DSM 44701T), isolated from a smear-ripened cheese.</title>
        <authorList>
            <consortium name="US DOE Joint Genome Institute (JGI-PGF)"/>
            <person name="Walter F."/>
            <person name="Albersmeier A."/>
            <person name="Kalinowski J."/>
            <person name="Ruckert C."/>
        </authorList>
    </citation>
    <scope>NUCLEOTIDE SEQUENCE</scope>
    <source>
        <strain evidence="3">JCM 19831</strain>
    </source>
</reference>
<dbReference type="GO" id="GO:0005829">
    <property type="term" value="C:cytosol"/>
    <property type="evidence" value="ECO:0007669"/>
    <property type="project" value="TreeGrafter"/>
</dbReference>
<keyword evidence="3" id="KW-0418">Kinase</keyword>
<feature type="domain" description="DAGKc" evidence="2">
    <location>
        <begin position="71"/>
        <end position="196"/>
    </location>
</feature>
<dbReference type="Pfam" id="PF19279">
    <property type="entry name" value="YegS_C"/>
    <property type="match status" value="1"/>
</dbReference>
<dbReference type="PANTHER" id="PTHR30492">
    <property type="entry name" value="METHYLGLYOXAL SYNTHASE"/>
    <property type="match status" value="1"/>
</dbReference>
<dbReference type="AlphaFoldDB" id="A0A917U576"/>
<protein>
    <submittedName>
        <fullName evidence="3">Diacylglycerol kinase</fullName>
    </submittedName>
</protein>
<keyword evidence="3" id="KW-0808">Transferase</keyword>
<dbReference type="SMART" id="SM00046">
    <property type="entry name" value="DAGKc"/>
    <property type="match status" value="1"/>
</dbReference>
<dbReference type="Pfam" id="PF00781">
    <property type="entry name" value="DAGK_cat"/>
    <property type="match status" value="1"/>
</dbReference>
<feature type="region of interest" description="Disordered" evidence="1">
    <location>
        <begin position="1"/>
        <end position="54"/>
    </location>
</feature>
<dbReference type="Gene3D" id="2.60.200.40">
    <property type="match status" value="1"/>
</dbReference>
<proteinExistence type="predicted"/>
<dbReference type="GO" id="GO:0019242">
    <property type="term" value="P:methylglyoxal biosynthetic process"/>
    <property type="evidence" value="ECO:0007669"/>
    <property type="project" value="InterPro"/>
</dbReference>